<dbReference type="NCBIfam" id="TIGR00095">
    <property type="entry name" value="16S rRNA (guanine(966)-N(2))-methyltransferase RsmD"/>
    <property type="match status" value="1"/>
</dbReference>
<keyword evidence="2 3" id="KW-0808">Transferase</keyword>
<dbReference type="GO" id="GO:0008168">
    <property type="term" value="F:methyltransferase activity"/>
    <property type="evidence" value="ECO:0007669"/>
    <property type="project" value="UniProtKB-KW"/>
</dbReference>
<dbReference type="SUPFAM" id="SSF53335">
    <property type="entry name" value="S-adenosyl-L-methionine-dependent methyltransferases"/>
    <property type="match status" value="1"/>
</dbReference>
<dbReference type="InterPro" id="IPR002052">
    <property type="entry name" value="DNA_methylase_N6_adenine_CS"/>
</dbReference>
<dbReference type="PANTHER" id="PTHR43542">
    <property type="entry name" value="METHYLTRANSFERASE"/>
    <property type="match status" value="1"/>
</dbReference>
<dbReference type="GO" id="GO:0031167">
    <property type="term" value="P:rRNA methylation"/>
    <property type="evidence" value="ECO:0007669"/>
    <property type="project" value="InterPro"/>
</dbReference>
<comment type="caution">
    <text evidence="3">The sequence shown here is derived from an EMBL/GenBank/DDBJ whole genome shotgun (WGS) entry which is preliminary data.</text>
</comment>
<organism evidence="3 4">
    <name type="scientific">Bordetella genomosp. 12</name>
    <dbReference type="NCBI Taxonomy" id="463035"/>
    <lineage>
        <taxon>Bacteria</taxon>
        <taxon>Pseudomonadati</taxon>
        <taxon>Pseudomonadota</taxon>
        <taxon>Betaproteobacteria</taxon>
        <taxon>Burkholderiales</taxon>
        <taxon>Alcaligenaceae</taxon>
        <taxon>Bordetella</taxon>
    </lineage>
</organism>
<dbReference type="InterPro" id="IPR004398">
    <property type="entry name" value="RNA_MeTrfase_RsmD"/>
</dbReference>
<evidence type="ECO:0000313" key="4">
    <source>
        <dbReference type="Proteomes" id="UP000216429"/>
    </source>
</evidence>
<sequence>MRDRHHHAATGYYSRQEVPFLKQSASGARAIRIVGGQFRRTPITVPDVPGLRPTPDRVRETLFNWLSHLWQDGFHDKRVLDLFAGSGALGLEAASRGVAQVQMVERDRAAVSALRTLRDKLKAEQVRIHAGDAMHALARMDASRFDLVLLDPPFGQGWLERIWPLLPAVLDDGALVYVESEAPLAPPAGFELLRNGKAGAVHYGLLQFAALRKTDNNPVSEDGVTP</sequence>
<name>A0A261VDX6_9BORD</name>
<dbReference type="CDD" id="cd02440">
    <property type="entry name" value="AdoMet_MTases"/>
    <property type="match status" value="1"/>
</dbReference>
<evidence type="ECO:0000313" key="3">
    <source>
        <dbReference type="EMBL" id="OZI72348.1"/>
    </source>
</evidence>
<dbReference type="PANTHER" id="PTHR43542:SF1">
    <property type="entry name" value="METHYLTRANSFERASE"/>
    <property type="match status" value="1"/>
</dbReference>
<reference evidence="4" key="1">
    <citation type="submission" date="2017-05" db="EMBL/GenBank/DDBJ databases">
        <title>Complete and WGS of Bordetella genogroups.</title>
        <authorList>
            <person name="Spilker T."/>
            <person name="Lipuma J."/>
        </authorList>
    </citation>
    <scope>NUCLEOTIDE SEQUENCE [LARGE SCALE GENOMIC DNA]</scope>
    <source>
        <strain evidence="4">AU6712</strain>
    </source>
</reference>
<accession>A0A261VDX6</accession>
<dbReference type="InterPro" id="IPR029063">
    <property type="entry name" value="SAM-dependent_MTases_sf"/>
</dbReference>
<protein>
    <submittedName>
        <fullName evidence="3">16S rRNA (Guanine(966)-N(2))-methyltransferase RsmD</fullName>
    </submittedName>
</protein>
<dbReference type="EMBL" id="NEVU01000003">
    <property type="protein sequence ID" value="OZI72348.1"/>
    <property type="molecule type" value="Genomic_DNA"/>
</dbReference>
<proteinExistence type="predicted"/>
<dbReference type="Gene3D" id="3.40.50.150">
    <property type="entry name" value="Vaccinia Virus protein VP39"/>
    <property type="match status" value="1"/>
</dbReference>
<keyword evidence="1 3" id="KW-0489">Methyltransferase</keyword>
<dbReference type="PROSITE" id="PS00092">
    <property type="entry name" value="N6_MTASE"/>
    <property type="match status" value="1"/>
</dbReference>
<evidence type="ECO:0000256" key="2">
    <source>
        <dbReference type="ARBA" id="ARBA00022679"/>
    </source>
</evidence>
<dbReference type="GO" id="GO:0003676">
    <property type="term" value="F:nucleic acid binding"/>
    <property type="evidence" value="ECO:0007669"/>
    <property type="project" value="InterPro"/>
</dbReference>
<dbReference type="AlphaFoldDB" id="A0A261VDX6"/>
<gene>
    <name evidence="3" type="ORF">CAL22_17665</name>
</gene>
<keyword evidence="4" id="KW-1185">Reference proteome</keyword>
<evidence type="ECO:0000256" key="1">
    <source>
        <dbReference type="ARBA" id="ARBA00022603"/>
    </source>
</evidence>
<dbReference type="Proteomes" id="UP000216429">
    <property type="component" value="Unassembled WGS sequence"/>
</dbReference>
<dbReference type="Pfam" id="PF03602">
    <property type="entry name" value="Cons_hypoth95"/>
    <property type="match status" value="1"/>
</dbReference>